<dbReference type="Gramene" id="OBART09G04780.1">
    <property type="protein sequence ID" value="OBART09G04780.1"/>
    <property type="gene ID" value="OBART09G04780"/>
</dbReference>
<protein>
    <submittedName>
        <fullName evidence="1">Uncharacterized protein</fullName>
    </submittedName>
</protein>
<dbReference type="EnsemblPlants" id="OBART09G04780.1">
    <property type="protein sequence ID" value="OBART09G04780.1"/>
    <property type="gene ID" value="OBART09G04780"/>
</dbReference>
<proteinExistence type="predicted"/>
<reference evidence="1" key="1">
    <citation type="journal article" date="2009" name="Rice">
        <title>De Novo Next Generation Sequencing of Plant Genomes.</title>
        <authorList>
            <person name="Rounsley S."/>
            <person name="Marri P.R."/>
            <person name="Yu Y."/>
            <person name="He R."/>
            <person name="Sisneros N."/>
            <person name="Goicoechea J.L."/>
            <person name="Lee S.J."/>
            <person name="Angelova A."/>
            <person name="Kudrna D."/>
            <person name="Luo M."/>
            <person name="Affourtit J."/>
            <person name="Desany B."/>
            <person name="Knight J."/>
            <person name="Niazi F."/>
            <person name="Egholm M."/>
            <person name="Wing R.A."/>
        </authorList>
    </citation>
    <scope>NUCLEOTIDE SEQUENCE [LARGE SCALE GENOMIC DNA]</scope>
    <source>
        <strain evidence="1">cv. IRGC 105608</strain>
    </source>
</reference>
<organism evidence="1">
    <name type="scientific">Oryza barthii</name>
    <dbReference type="NCBI Taxonomy" id="65489"/>
    <lineage>
        <taxon>Eukaryota</taxon>
        <taxon>Viridiplantae</taxon>
        <taxon>Streptophyta</taxon>
        <taxon>Embryophyta</taxon>
        <taxon>Tracheophyta</taxon>
        <taxon>Spermatophyta</taxon>
        <taxon>Magnoliopsida</taxon>
        <taxon>Liliopsida</taxon>
        <taxon>Poales</taxon>
        <taxon>Poaceae</taxon>
        <taxon>BOP clade</taxon>
        <taxon>Oryzoideae</taxon>
        <taxon>Oryzeae</taxon>
        <taxon>Oryzinae</taxon>
        <taxon>Oryza</taxon>
    </lineage>
</organism>
<dbReference type="HOGENOM" id="CLU_1597010_0_0_1"/>
<dbReference type="Proteomes" id="UP000026960">
    <property type="component" value="Chromosome 9"/>
</dbReference>
<sequence length="167" mass="18987">MGDIIPMFVILPSCRLHQLLPMDNFDYGRRTSYICSGAYQTQGSYLQFGLENVLLHHGAADPIANCPRHYQLVFSTIRLDSATSVGRLCLHHQPADPIAVIIADWCSRLYALMGDIIPMFVILPSCRLHQLLPMDNFDYEGQAIYVQGLIKHKDHTFNLDLFRIHST</sequence>
<name>A0A0D3H500_9ORYZ</name>
<reference evidence="1" key="2">
    <citation type="submission" date="2015-03" db="UniProtKB">
        <authorList>
            <consortium name="EnsemblPlants"/>
        </authorList>
    </citation>
    <scope>IDENTIFICATION</scope>
</reference>
<evidence type="ECO:0000313" key="1">
    <source>
        <dbReference type="EnsemblPlants" id="OBART09G04780.1"/>
    </source>
</evidence>
<evidence type="ECO:0000313" key="2">
    <source>
        <dbReference type="Proteomes" id="UP000026960"/>
    </source>
</evidence>
<dbReference type="AlphaFoldDB" id="A0A0D3H500"/>
<keyword evidence="2" id="KW-1185">Reference proteome</keyword>
<dbReference type="PaxDb" id="65489-OBART09G04780.1"/>
<accession>A0A0D3H500</accession>